<proteinExistence type="predicted"/>
<keyword evidence="1" id="KW-0472">Membrane</keyword>
<dbReference type="GO" id="GO:0004175">
    <property type="term" value="F:endopeptidase activity"/>
    <property type="evidence" value="ECO:0007669"/>
    <property type="project" value="UniProtKB-ARBA"/>
</dbReference>
<gene>
    <name evidence="3" type="ORF">SAMN05216565_11146</name>
</gene>
<feature type="transmembrane region" description="Helical" evidence="1">
    <location>
        <begin position="51"/>
        <end position="74"/>
    </location>
</feature>
<evidence type="ECO:0000256" key="1">
    <source>
        <dbReference type="SAM" id="Phobius"/>
    </source>
</evidence>
<feature type="transmembrane region" description="Helical" evidence="1">
    <location>
        <begin position="20"/>
        <end position="39"/>
    </location>
</feature>
<feature type="domain" description="CAAX prenyl protease 2/Lysostaphin resistance protein A-like" evidence="2">
    <location>
        <begin position="97"/>
        <end position="179"/>
    </location>
</feature>
<dbReference type="RefSeq" id="WP_090857502.1">
    <property type="nucleotide sequence ID" value="NZ_JBHSDM010000025.1"/>
</dbReference>
<keyword evidence="1" id="KW-0812">Transmembrane</keyword>
<dbReference type="AlphaFoldDB" id="A0A1H0WFW0"/>
<evidence type="ECO:0000259" key="2">
    <source>
        <dbReference type="Pfam" id="PF02517"/>
    </source>
</evidence>
<keyword evidence="4" id="KW-1185">Reference proteome</keyword>
<dbReference type="GO" id="GO:0080120">
    <property type="term" value="P:CAAX-box protein maturation"/>
    <property type="evidence" value="ECO:0007669"/>
    <property type="project" value="UniProtKB-ARBA"/>
</dbReference>
<dbReference type="Pfam" id="PF02517">
    <property type="entry name" value="Rce1-like"/>
    <property type="match status" value="1"/>
</dbReference>
<protein>
    <recommendedName>
        <fullName evidence="2">CAAX prenyl protease 2/Lysostaphin resistance protein A-like domain-containing protein</fullName>
    </recommendedName>
</protein>
<reference evidence="4" key="1">
    <citation type="submission" date="2016-10" db="EMBL/GenBank/DDBJ databases">
        <authorList>
            <person name="Varghese N."/>
            <person name="Submissions S."/>
        </authorList>
    </citation>
    <scope>NUCLEOTIDE SEQUENCE [LARGE SCALE GENOMIC DNA]</scope>
    <source>
        <strain evidence="4">IBRC-M10078</strain>
    </source>
</reference>
<dbReference type="InterPro" id="IPR003675">
    <property type="entry name" value="Rce1/LyrA-like_dom"/>
</dbReference>
<feature type="transmembrane region" description="Helical" evidence="1">
    <location>
        <begin position="143"/>
        <end position="160"/>
    </location>
</feature>
<name>A0A1H0WFW0_9BACI</name>
<sequence>MSRQANAIKRMSHKEIILHLYLTQLVLLALSIFLAFVLFDDYSSFKSLWKLNIDVFFIGGTVALVVIVVDLLLAKWLPEELLDDGGINKRMFQELGIVHILFVCFLISFTEELLFRGILQTHFGLYTASIVFALLHVRYLYKWVLLLSVVVLSFLLGVVYELTDNLWITIFTHFLIDFVFAVKLRIEYVKSLS</sequence>
<dbReference type="Proteomes" id="UP000199159">
    <property type="component" value="Unassembled WGS sequence"/>
</dbReference>
<dbReference type="STRING" id="930152.SAMN05216565_11146"/>
<evidence type="ECO:0000313" key="4">
    <source>
        <dbReference type="Proteomes" id="UP000199159"/>
    </source>
</evidence>
<organism evidence="3 4">
    <name type="scientific">Litchfieldia salsa</name>
    <dbReference type="NCBI Taxonomy" id="930152"/>
    <lineage>
        <taxon>Bacteria</taxon>
        <taxon>Bacillati</taxon>
        <taxon>Bacillota</taxon>
        <taxon>Bacilli</taxon>
        <taxon>Bacillales</taxon>
        <taxon>Bacillaceae</taxon>
        <taxon>Litchfieldia</taxon>
    </lineage>
</organism>
<dbReference type="OrthoDB" id="1523022at2"/>
<dbReference type="EMBL" id="FNJU01000011">
    <property type="protein sequence ID" value="SDP89594.1"/>
    <property type="molecule type" value="Genomic_DNA"/>
</dbReference>
<feature type="transmembrane region" description="Helical" evidence="1">
    <location>
        <begin position="117"/>
        <end position="136"/>
    </location>
</feature>
<accession>A0A1H0WFW0</accession>
<feature type="transmembrane region" description="Helical" evidence="1">
    <location>
        <begin position="166"/>
        <end position="186"/>
    </location>
</feature>
<keyword evidence="1" id="KW-1133">Transmembrane helix</keyword>
<evidence type="ECO:0000313" key="3">
    <source>
        <dbReference type="EMBL" id="SDP89594.1"/>
    </source>
</evidence>
<feature type="transmembrane region" description="Helical" evidence="1">
    <location>
        <begin position="95"/>
        <end position="111"/>
    </location>
</feature>